<evidence type="ECO:0000313" key="5">
    <source>
        <dbReference type="EMBL" id="MCE5171429.1"/>
    </source>
</evidence>
<feature type="region of interest" description="Disordered" evidence="1">
    <location>
        <begin position="101"/>
        <end position="124"/>
    </location>
</feature>
<dbReference type="PANTHER" id="PTHR31157:SF1">
    <property type="entry name" value="SCP DOMAIN-CONTAINING PROTEIN"/>
    <property type="match status" value="1"/>
</dbReference>
<protein>
    <submittedName>
        <fullName evidence="5">Peptidoglycan-binding protein</fullName>
    </submittedName>
</protein>
<dbReference type="Gene3D" id="3.40.33.10">
    <property type="entry name" value="CAP"/>
    <property type="match status" value="1"/>
</dbReference>
<reference evidence="5 6" key="1">
    <citation type="submission" date="2021-11" db="EMBL/GenBank/DDBJ databases">
        <title>Draft genome sequence of Paenibacillus profundus YoMME, a new Gram-positive bacteria with exoelectrogenic properties.</title>
        <authorList>
            <person name="Hubenova Y."/>
            <person name="Hubenova E."/>
            <person name="Manasiev Y."/>
            <person name="Peykov S."/>
            <person name="Mitov M."/>
        </authorList>
    </citation>
    <scope>NUCLEOTIDE SEQUENCE [LARGE SCALE GENOMIC DNA]</scope>
    <source>
        <strain evidence="5 6">YoMME</strain>
    </source>
</reference>
<comment type="caution">
    <text evidence="5">The sequence shown here is derived from an EMBL/GenBank/DDBJ whole genome shotgun (WGS) entry which is preliminary data.</text>
</comment>
<dbReference type="Gene3D" id="1.10.101.10">
    <property type="entry name" value="PGBD-like superfamily/PGBD"/>
    <property type="match status" value="1"/>
</dbReference>
<dbReference type="InterPro" id="IPR036365">
    <property type="entry name" value="PGBD-like_sf"/>
</dbReference>
<feature type="signal peptide" evidence="2">
    <location>
        <begin position="1"/>
        <end position="30"/>
    </location>
</feature>
<dbReference type="PANTHER" id="PTHR31157">
    <property type="entry name" value="SCP DOMAIN-CONTAINING PROTEIN"/>
    <property type="match status" value="1"/>
</dbReference>
<dbReference type="InterPro" id="IPR036366">
    <property type="entry name" value="PGBDSf"/>
</dbReference>
<keyword evidence="6" id="KW-1185">Reference proteome</keyword>
<dbReference type="RefSeq" id="WP_233697910.1">
    <property type="nucleotide sequence ID" value="NZ_JAJNBZ010000017.1"/>
</dbReference>
<dbReference type="Proteomes" id="UP001199916">
    <property type="component" value="Unassembled WGS sequence"/>
</dbReference>
<dbReference type="CDD" id="cd05379">
    <property type="entry name" value="CAP_bacterial"/>
    <property type="match status" value="1"/>
</dbReference>
<sequence length="286" mass="31214">MVRKMRKSKLFTTLSVVALLSASLTSIGYADGLKLKQGDQGPQVLEAEQLLHKLGWYVEVDTKYDRYTVRAVKKFQQKHGIRVTGVIDNATMNRLKQEGAAYDSAIGKPVPTPQPSKPTPEKPVVVQPPVVKPPVVQPPVVQPPVVNPAPVTPGNTGITLSAEEQQMIELMNQERAKSGLQSVKPNAKLMELARLKAKDMVDNHYFSHNSPTYGSPFKMMQSGGVAYKKAAENIAGNRSVAAAHLALMNSEGHRANIMTKEFNQVGIGIVPGGPYGTMYVQMFIQQ</sequence>
<keyword evidence="2" id="KW-0732">Signal</keyword>
<evidence type="ECO:0000259" key="4">
    <source>
        <dbReference type="Pfam" id="PF01471"/>
    </source>
</evidence>
<dbReference type="Pfam" id="PF01471">
    <property type="entry name" value="PG_binding_1"/>
    <property type="match status" value="1"/>
</dbReference>
<accession>A0ABS8YP96</accession>
<dbReference type="InterPro" id="IPR014044">
    <property type="entry name" value="CAP_dom"/>
</dbReference>
<gene>
    <name evidence="5" type="ORF">LQV63_19190</name>
</gene>
<dbReference type="SUPFAM" id="SSF55797">
    <property type="entry name" value="PR-1-like"/>
    <property type="match status" value="1"/>
</dbReference>
<dbReference type="InterPro" id="IPR002477">
    <property type="entry name" value="Peptidoglycan-bd-like"/>
</dbReference>
<evidence type="ECO:0000256" key="1">
    <source>
        <dbReference type="SAM" id="MobiDB-lite"/>
    </source>
</evidence>
<feature type="chain" id="PRO_5045601385" evidence="2">
    <location>
        <begin position="31"/>
        <end position="286"/>
    </location>
</feature>
<evidence type="ECO:0000259" key="3">
    <source>
        <dbReference type="Pfam" id="PF00188"/>
    </source>
</evidence>
<feature type="domain" description="Peptidoglycan binding-like" evidence="4">
    <location>
        <begin position="40"/>
        <end position="95"/>
    </location>
</feature>
<dbReference type="Pfam" id="PF00188">
    <property type="entry name" value="CAP"/>
    <property type="match status" value="1"/>
</dbReference>
<dbReference type="EMBL" id="JAJNBZ010000017">
    <property type="protein sequence ID" value="MCE5171429.1"/>
    <property type="molecule type" value="Genomic_DNA"/>
</dbReference>
<organism evidence="5 6">
    <name type="scientific">Paenibacillus profundus</name>
    <dbReference type="NCBI Taxonomy" id="1173085"/>
    <lineage>
        <taxon>Bacteria</taxon>
        <taxon>Bacillati</taxon>
        <taxon>Bacillota</taxon>
        <taxon>Bacilli</taxon>
        <taxon>Bacillales</taxon>
        <taxon>Paenibacillaceae</taxon>
        <taxon>Paenibacillus</taxon>
    </lineage>
</organism>
<name>A0ABS8YP96_9BACL</name>
<evidence type="ECO:0000313" key="6">
    <source>
        <dbReference type="Proteomes" id="UP001199916"/>
    </source>
</evidence>
<dbReference type="InterPro" id="IPR035940">
    <property type="entry name" value="CAP_sf"/>
</dbReference>
<evidence type="ECO:0000256" key="2">
    <source>
        <dbReference type="SAM" id="SignalP"/>
    </source>
</evidence>
<dbReference type="SUPFAM" id="SSF47090">
    <property type="entry name" value="PGBD-like"/>
    <property type="match status" value="1"/>
</dbReference>
<feature type="domain" description="SCP" evidence="3">
    <location>
        <begin position="169"/>
        <end position="283"/>
    </location>
</feature>
<proteinExistence type="predicted"/>